<organism evidence="1 2">
    <name type="scientific">Mycena citricolor</name>
    <dbReference type="NCBI Taxonomy" id="2018698"/>
    <lineage>
        <taxon>Eukaryota</taxon>
        <taxon>Fungi</taxon>
        <taxon>Dikarya</taxon>
        <taxon>Basidiomycota</taxon>
        <taxon>Agaricomycotina</taxon>
        <taxon>Agaricomycetes</taxon>
        <taxon>Agaricomycetidae</taxon>
        <taxon>Agaricales</taxon>
        <taxon>Marasmiineae</taxon>
        <taxon>Mycenaceae</taxon>
        <taxon>Mycena</taxon>
    </lineage>
</organism>
<reference evidence="1" key="1">
    <citation type="submission" date="2023-11" db="EMBL/GenBank/DDBJ databases">
        <authorList>
            <person name="De Vega J J."/>
            <person name="De Vega J J."/>
        </authorList>
    </citation>
    <scope>NUCLEOTIDE SEQUENCE</scope>
</reference>
<dbReference type="AlphaFoldDB" id="A0AAD2H5F3"/>
<sequence length="470" mass="53228">MPELPSEVILHILSFIPVPELIPGVNFQFYNYYLDARYGSIRIESIDHRTFRLIERLKDPVVARRVRRLVVRPPTLPLAPTGPPHNARATIRRFLSFMTRVAPEWLTVEDIIDSLMLVLPRLGNLTHFEIETWDIPPEMDLQPFFRTAWTAFGERLVSMSIAGRPETFYQFTSSEPRLFSCKHLGLQFTRELDTMASAAVTDILVNSVAPFINGLATQLESLRIWSWSTLDLSTLFLHLGAFPKLRRFHLRAPFNKAFPDPTGLTRLLEDNARTLEMIELRLNPAGSAMDPGIENALAEWFASHSAQPTVLSDLDSLFIYPTTHAAGFTALMMYVGRSAGTLRSLAVKDRYLTLGEVQSLVGPLYGLRTLRLNVRIWDVELFRLLEKSLPGLKSLSLYVGGSHPHRAAVETLFNEMQEQPMSSWDLQDIGVWQGGSEIPLSTMHLLARCIPSVHGFWGNGHMDSDMKIYD</sequence>
<evidence type="ECO:0000313" key="1">
    <source>
        <dbReference type="EMBL" id="CAK5268398.1"/>
    </source>
</evidence>
<gene>
    <name evidence="1" type="ORF">MYCIT1_LOCUS11580</name>
</gene>
<comment type="caution">
    <text evidence="1">The sequence shown here is derived from an EMBL/GenBank/DDBJ whole genome shotgun (WGS) entry which is preliminary data.</text>
</comment>
<protein>
    <recommendedName>
        <fullName evidence="3">F-box domain-containing protein</fullName>
    </recommendedName>
</protein>
<keyword evidence="2" id="KW-1185">Reference proteome</keyword>
<dbReference type="Gene3D" id="3.80.10.10">
    <property type="entry name" value="Ribonuclease Inhibitor"/>
    <property type="match status" value="1"/>
</dbReference>
<dbReference type="Proteomes" id="UP001295794">
    <property type="component" value="Unassembled WGS sequence"/>
</dbReference>
<proteinExistence type="predicted"/>
<dbReference type="InterPro" id="IPR032675">
    <property type="entry name" value="LRR_dom_sf"/>
</dbReference>
<evidence type="ECO:0000313" key="2">
    <source>
        <dbReference type="Proteomes" id="UP001295794"/>
    </source>
</evidence>
<name>A0AAD2H5F3_9AGAR</name>
<accession>A0AAD2H5F3</accession>
<dbReference type="EMBL" id="CAVNYO010000138">
    <property type="protein sequence ID" value="CAK5268398.1"/>
    <property type="molecule type" value="Genomic_DNA"/>
</dbReference>
<evidence type="ECO:0008006" key="3">
    <source>
        <dbReference type="Google" id="ProtNLM"/>
    </source>
</evidence>